<dbReference type="InterPro" id="IPR001650">
    <property type="entry name" value="Helicase_C-like"/>
</dbReference>
<dbReference type="InterPro" id="IPR054712">
    <property type="entry name" value="Cas3-like_dom"/>
</dbReference>
<dbReference type="SUPFAM" id="SSF52540">
    <property type="entry name" value="P-loop containing nucleoside triphosphate hydrolases"/>
    <property type="match status" value="1"/>
</dbReference>
<name>B4S8Q3_PROA2</name>
<dbReference type="SMART" id="SM00490">
    <property type="entry name" value="HELICc"/>
    <property type="match status" value="1"/>
</dbReference>
<feature type="domain" description="HD Cas3-type" evidence="10">
    <location>
        <begin position="36"/>
        <end position="210"/>
    </location>
</feature>
<dbReference type="EMBL" id="CP001108">
    <property type="protein sequence ID" value="ACF46440.1"/>
    <property type="molecule type" value="Genomic_DNA"/>
</dbReference>
<dbReference type="GO" id="GO:0005524">
    <property type="term" value="F:ATP binding"/>
    <property type="evidence" value="ECO:0007669"/>
    <property type="project" value="UniProtKB-KW"/>
</dbReference>
<accession>B4S8Q3</accession>
<dbReference type="SMART" id="SM00487">
    <property type="entry name" value="DEXDc"/>
    <property type="match status" value="1"/>
</dbReference>
<dbReference type="GO" id="GO:0016787">
    <property type="term" value="F:hydrolase activity"/>
    <property type="evidence" value="ECO:0007669"/>
    <property type="project" value="UniProtKB-KW"/>
</dbReference>
<dbReference type="Gene3D" id="1.10.3210.30">
    <property type="match status" value="1"/>
</dbReference>
<keyword evidence="9" id="KW-0051">Antiviral defense</keyword>
<dbReference type="HOGENOM" id="CLU_013924_3_0_10"/>
<dbReference type="InterPro" id="IPR050547">
    <property type="entry name" value="DEAD_box_RNA_helicases"/>
</dbReference>
<dbReference type="GO" id="GO:0003724">
    <property type="term" value="F:RNA helicase activity"/>
    <property type="evidence" value="ECO:0007669"/>
    <property type="project" value="TreeGrafter"/>
</dbReference>
<dbReference type="GO" id="GO:0051607">
    <property type="term" value="P:defense response to virus"/>
    <property type="evidence" value="ECO:0007669"/>
    <property type="project" value="UniProtKB-KW"/>
</dbReference>
<dbReference type="NCBIfam" id="TIGR01596">
    <property type="entry name" value="cas3_HD"/>
    <property type="match status" value="1"/>
</dbReference>
<evidence type="ECO:0000313" key="12">
    <source>
        <dbReference type="Proteomes" id="UP000002725"/>
    </source>
</evidence>
<keyword evidence="8" id="KW-0067">ATP-binding</keyword>
<dbReference type="PANTHER" id="PTHR47963">
    <property type="entry name" value="DEAD-BOX ATP-DEPENDENT RNA HELICASE 47, MITOCHONDRIAL"/>
    <property type="match status" value="1"/>
</dbReference>
<dbReference type="Pfam" id="PF18019">
    <property type="entry name" value="Cas3_HD"/>
    <property type="match status" value="1"/>
</dbReference>
<evidence type="ECO:0000256" key="7">
    <source>
        <dbReference type="ARBA" id="ARBA00022806"/>
    </source>
</evidence>
<evidence type="ECO:0000313" key="11">
    <source>
        <dbReference type="EMBL" id="ACF46440.1"/>
    </source>
</evidence>
<dbReference type="GO" id="GO:0003723">
    <property type="term" value="F:RNA binding"/>
    <property type="evidence" value="ECO:0007669"/>
    <property type="project" value="TreeGrafter"/>
</dbReference>
<dbReference type="GO" id="GO:0046872">
    <property type="term" value="F:metal ion binding"/>
    <property type="evidence" value="ECO:0007669"/>
    <property type="project" value="UniProtKB-KW"/>
</dbReference>
<dbReference type="InterPro" id="IPR014001">
    <property type="entry name" value="Helicase_ATP-bd"/>
</dbReference>
<keyword evidence="3" id="KW-0540">Nuclease</keyword>
<evidence type="ECO:0000256" key="2">
    <source>
        <dbReference type="ARBA" id="ARBA00009046"/>
    </source>
</evidence>
<dbReference type="InterPro" id="IPR038257">
    <property type="entry name" value="CRISPR-assoc_Cas3_HD_sf"/>
</dbReference>
<evidence type="ECO:0000256" key="5">
    <source>
        <dbReference type="ARBA" id="ARBA00022741"/>
    </source>
</evidence>
<dbReference type="InterPro" id="IPR011545">
    <property type="entry name" value="DEAD/DEAH_box_helicase_dom"/>
</dbReference>
<dbReference type="GO" id="GO:0004518">
    <property type="term" value="F:nuclease activity"/>
    <property type="evidence" value="ECO:0007669"/>
    <property type="project" value="UniProtKB-KW"/>
</dbReference>
<sequence length="860" mass="95555">MRLPRAKQNDEAARQPNKSLPIEACLAKTRVSENKKSVSGRNVLDHCSIVGEVARELLSRMPVFLRSALFPDGTELVAAIHDIGKVSPSFQEKIYRGTDGYIWNTLDGLSFSNPEHEKNWGGHAGVSMAAARARRIGKYIPEIIGQHHGYSPELNGLVAEDEVFGGNAWQKMREELLCILKDSLKKEFPAIENALQAKAIAGLTTVADWIGSGSFFDDPDEQWLPLIKHAVDSAGFVQPEIIKGLGFSEIFSFRPREIQQLLIEQATQPGVYILEAPMGIGKTEAALYAAYSIIAAGGATGLYFALPTQLTSNRIHDRVNDFLKKILAPDCIHRQALLLHSNAWLKEIEMGADGGPGGNWFNSGKRGILAPFAVGTIDQALMAVMNVKHGFVRTFGLAGKVVILDEVHSYDAYTGTILDKLVEALRKLQCTVIILSATLTKERRMNILQQPVHDISYPLITASQNHGESVIETTAVVPGKTVVSIQSSSYFDLAIEEALTRAEGGQQVLWIENTVAEAQNSFSILAARSAGMEIECGLLHSRFIKADRERNEEYWVTRYGKGCDELRRQSGRILVGTQVLEQSLDIDADFLVTKICPTDMLLQRIGRLWRHGDTFRPVGAVCEVLILKPEFHSALLNPEKEFGPTANVYSPYVLLRTLVVWNDLADIVLPEQIRSLIEATYMEIEEHPMMLKYKAKLQQEKAKLELLALGGVSEGTKTLPESKASTRYSEQESVEVLLLRSFLFDRNQNVTNVKLLDGSDLFLPLVCSKKSKKEQRSLAASLAQYTLHVADYLAPEVISVKNLDWLKNYFYLGDRDHDESLLRVAIVGQDEELRSLSGQNASSSYRISYSSRQGYRAIKI</sequence>
<keyword evidence="12" id="KW-1185">Reference proteome</keyword>
<protein>
    <submittedName>
        <fullName evidence="11">CRISPR-associated helicase Cas3</fullName>
    </submittedName>
</protein>
<dbReference type="Pfam" id="PF00270">
    <property type="entry name" value="DEAD"/>
    <property type="match status" value="1"/>
</dbReference>
<proteinExistence type="inferred from homology"/>
<dbReference type="KEGG" id="paa:Paes_1419"/>
<evidence type="ECO:0000256" key="6">
    <source>
        <dbReference type="ARBA" id="ARBA00022801"/>
    </source>
</evidence>
<dbReference type="NCBIfam" id="TIGR01587">
    <property type="entry name" value="cas3_core"/>
    <property type="match status" value="1"/>
</dbReference>
<dbReference type="PANTHER" id="PTHR47963:SF9">
    <property type="entry name" value="CRISPR-ASSOCIATED ENDONUCLEASE_HELICASE CAS3"/>
    <property type="match status" value="1"/>
</dbReference>
<keyword evidence="6" id="KW-0378">Hydrolase</keyword>
<evidence type="ECO:0000256" key="4">
    <source>
        <dbReference type="ARBA" id="ARBA00022723"/>
    </source>
</evidence>
<dbReference type="CDD" id="cd17930">
    <property type="entry name" value="DEXHc_cas3"/>
    <property type="match status" value="1"/>
</dbReference>
<dbReference type="AlphaFoldDB" id="B4S8Q3"/>
<gene>
    <name evidence="11" type="ordered locus">Paes_1419</name>
</gene>
<keyword evidence="5" id="KW-0547">Nucleotide-binding</keyword>
<reference evidence="11" key="1">
    <citation type="submission" date="2008-06" db="EMBL/GenBank/DDBJ databases">
        <title>Complete sequence of chromosome of Prosthecochloris aestuarii DSM 271.</title>
        <authorList>
            <consortium name="US DOE Joint Genome Institute"/>
            <person name="Lucas S."/>
            <person name="Copeland A."/>
            <person name="Lapidus A."/>
            <person name="Glavina del Rio T."/>
            <person name="Dalin E."/>
            <person name="Tice H."/>
            <person name="Bruce D."/>
            <person name="Goodwin L."/>
            <person name="Pitluck S."/>
            <person name="Schmutz J."/>
            <person name="Larimer F."/>
            <person name="Land M."/>
            <person name="Hauser L."/>
            <person name="Kyrpides N."/>
            <person name="Anderson I."/>
            <person name="Liu Z."/>
            <person name="Li T."/>
            <person name="Zhao F."/>
            <person name="Overmann J."/>
            <person name="Bryant D.A."/>
            <person name="Richardson P."/>
        </authorList>
    </citation>
    <scope>NUCLEOTIDE SEQUENCE [LARGE SCALE GENOMIC DNA]</scope>
    <source>
        <strain evidence="11">DSM 271</strain>
    </source>
</reference>
<keyword evidence="7" id="KW-0347">Helicase</keyword>
<dbReference type="InterPro" id="IPR006474">
    <property type="entry name" value="Helicase_Cas3_CRISPR-ass_core"/>
</dbReference>
<dbReference type="PROSITE" id="PS51643">
    <property type="entry name" value="HD_CAS3"/>
    <property type="match status" value="1"/>
</dbReference>
<dbReference type="InterPro" id="IPR027417">
    <property type="entry name" value="P-loop_NTPase"/>
</dbReference>
<dbReference type="CDD" id="cd09641">
    <property type="entry name" value="Cas3''_I"/>
    <property type="match status" value="1"/>
</dbReference>
<evidence type="ECO:0000256" key="8">
    <source>
        <dbReference type="ARBA" id="ARBA00022840"/>
    </source>
</evidence>
<dbReference type="STRING" id="290512.Paes_1419"/>
<organism evidence="11 12">
    <name type="scientific">Prosthecochloris aestuarii (strain DSM 271 / SK 413)</name>
    <dbReference type="NCBI Taxonomy" id="290512"/>
    <lineage>
        <taxon>Bacteria</taxon>
        <taxon>Pseudomonadati</taxon>
        <taxon>Chlorobiota</taxon>
        <taxon>Chlorobiia</taxon>
        <taxon>Chlorobiales</taxon>
        <taxon>Chlorobiaceae</taxon>
        <taxon>Prosthecochloris</taxon>
    </lineage>
</organism>
<evidence type="ECO:0000256" key="1">
    <source>
        <dbReference type="ARBA" id="ARBA00006847"/>
    </source>
</evidence>
<keyword evidence="4" id="KW-0479">Metal-binding</keyword>
<dbReference type="Gene3D" id="3.40.50.300">
    <property type="entry name" value="P-loop containing nucleotide triphosphate hydrolases"/>
    <property type="match status" value="2"/>
</dbReference>
<evidence type="ECO:0000259" key="10">
    <source>
        <dbReference type="PROSITE" id="PS51643"/>
    </source>
</evidence>
<comment type="similarity">
    <text evidence="1">In the N-terminal section; belongs to the CRISPR-associated nuclease Cas3-HD family.</text>
</comment>
<evidence type="ECO:0000256" key="3">
    <source>
        <dbReference type="ARBA" id="ARBA00022722"/>
    </source>
</evidence>
<dbReference type="InterPro" id="IPR006483">
    <property type="entry name" value="CRISPR-assoc_Cas3_HD"/>
</dbReference>
<dbReference type="Pfam" id="PF22590">
    <property type="entry name" value="Cas3-like_C_2"/>
    <property type="match status" value="1"/>
</dbReference>
<comment type="similarity">
    <text evidence="2">In the central section; belongs to the CRISPR-associated helicase Cas3 family.</text>
</comment>
<dbReference type="Proteomes" id="UP000002725">
    <property type="component" value="Chromosome"/>
</dbReference>
<evidence type="ECO:0000256" key="9">
    <source>
        <dbReference type="ARBA" id="ARBA00023118"/>
    </source>
</evidence>
<dbReference type="eggNOG" id="COG1203">
    <property type="taxonomic scope" value="Bacteria"/>
</dbReference>